<dbReference type="AlphaFoldDB" id="A0A0N8PZL3"/>
<protein>
    <recommendedName>
        <fullName evidence="3">F-box domain-containing protein</fullName>
    </recommendedName>
</protein>
<sequence>MLYLGSWSYRVPRTHSPRPRTSSTSSAHLRSRPDLTPWQVTLRNMLDQLPPEVLCSIFSYILPPVSWSSSRSRRKILSRLGRVSVKCARAAQTLLFEVVQLDSLPTAVSWCRTVETVPQARFLAQWRTRKLFISPGDLRMARILVERVLSTVPAVKELWLADVACNLLSVSILPQLESCFMSSVDLRLEVDSNKYLLYLPELRVLALSLCVVSIGSKVLEFSDLLCLESFPKLTALAVTWSKDTSEPEMHRLDKQLTHLFLRRVPHGRSARDEYPVLPCGELKRATSLQHLSLDLHDADEISALEAVPVELSSLRIMSNDRSQPTLIERDVLESDYTCLDSLRYLIVERVDHDEAAMREETMALCDAVAIELVEVQSSGKLEDFADERMWLRMTRARMAPVPVQRVGARAVFGAGSASISPRPEASTSAAVTTT</sequence>
<keyword evidence="2" id="KW-1185">Reference proteome</keyword>
<dbReference type="Proteomes" id="UP000053890">
    <property type="component" value="Unassembled WGS sequence"/>
</dbReference>
<evidence type="ECO:0008006" key="3">
    <source>
        <dbReference type="Google" id="ProtNLM"/>
    </source>
</evidence>
<dbReference type="RefSeq" id="XP_018268694.1">
    <property type="nucleotide sequence ID" value="XM_018417988.1"/>
</dbReference>
<name>A0A0N8PZL3_RHOGW</name>
<reference evidence="1 2" key="1">
    <citation type="journal article" date="2015" name="Front. Microbiol.">
        <title>Genome sequence of the plant growth promoting endophytic yeast Rhodotorula graminis WP1.</title>
        <authorList>
            <person name="Firrincieli A."/>
            <person name="Otillar R."/>
            <person name="Salamov A."/>
            <person name="Schmutz J."/>
            <person name="Khan Z."/>
            <person name="Redman R.S."/>
            <person name="Fleck N.D."/>
            <person name="Lindquist E."/>
            <person name="Grigoriev I.V."/>
            <person name="Doty S.L."/>
        </authorList>
    </citation>
    <scope>NUCLEOTIDE SEQUENCE [LARGE SCALE GENOMIC DNA]</scope>
    <source>
        <strain evidence="1 2">WP1</strain>
    </source>
</reference>
<dbReference type="OMA" id="RWRERTI"/>
<organism evidence="1 2">
    <name type="scientific">Rhodotorula graminis (strain WP1)</name>
    <dbReference type="NCBI Taxonomy" id="578459"/>
    <lineage>
        <taxon>Eukaryota</taxon>
        <taxon>Fungi</taxon>
        <taxon>Dikarya</taxon>
        <taxon>Basidiomycota</taxon>
        <taxon>Pucciniomycotina</taxon>
        <taxon>Microbotryomycetes</taxon>
        <taxon>Sporidiobolales</taxon>
        <taxon>Sporidiobolaceae</taxon>
        <taxon>Rhodotorula</taxon>
    </lineage>
</organism>
<evidence type="ECO:0000313" key="2">
    <source>
        <dbReference type="Proteomes" id="UP000053890"/>
    </source>
</evidence>
<dbReference type="InterPro" id="IPR032675">
    <property type="entry name" value="LRR_dom_sf"/>
</dbReference>
<gene>
    <name evidence="1" type="ORF">RHOBADRAFT_55737</name>
</gene>
<proteinExistence type="predicted"/>
<dbReference type="GeneID" id="28978436"/>
<dbReference type="Gene3D" id="3.80.10.10">
    <property type="entry name" value="Ribonuclease Inhibitor"/>
    <property type="match status" value="1"/>
</dbReference>
<evidence type="ECO:0000313" key="1">
    <source>
        <dbReference type="EMBL" id="KPV72645.1"/>
    </source>
</evidence>
<dbReference type="EMBL" id="KQ474086">
    <property type="protein sequence ID" value="KPV72645.1"/>
    <property type="molecule type" value="Genomic_DNA"/>
</dbReference>
<accession>A0A0N8PZL3</accession>
<dbReference type="SUPFAM" id="SSF52047">
    <property type="entry name" value="RNI-like"/>
    <property type="match status" value="1"/>
</dbReference>
<dbReference type="OrthoDB" id="10453000at2759"/>